<evidence type="ECO:0000256" key="1">
    <source>
        <dbReference type="SAM" id="Phobius"/>
    </source>
</evidence>
<keyword evidence="1" id="KW-0812">Transmembrane</keyword>
<reference evidence="3" key="1">
    <citation type="submission" date="2017-09" db="EMBL/GenBank/DDBJ databases">
        <title>Depth-based differentiation of microbial function through sediment-hosted aquifers and enrichment of novel symbionts in the deep terrestrial subsurface.</title>
        <authorList>
            <person name="Probst A.J."/>
            <person name="Ladd B."/>
            <person name="Jarett J.K."/>
            <person name="Geller-Mcgrath D.E."/>
            <person name="Sieber C.M.K."/>
            <person name="Emerson J.B."/>
            <person name="Anantharaman K."/>
            <person name="Thomas B.C."/>
            <person name="Malmstrom R."/>
            <person name="Stieglmeier M."/>
            <person name="Klingl A."/>
            <person name="Woyke T."/>
            <person name="Ryan C.M."/>
            <person name="Banfield J.F."/>
        </authorList>
    </citation>
    <scope>NUCLEOTIDE SEQUENCE [LARGE SCALE GENOMIC DNA]</scope>
</reference>
<sequence>MKNFLKNEKGTLTLQVLLIGFIGIITISGFVLWTDTFIKSVASGKDKSQAFAIAEAGVEYYRWHLAHDSTDFQDGTGTTGPYTHAYFDKNGNRLGEFELDITPPEDGSTIVVIKSTGRLDLAPSLEKIVQARMGMPSFAKYSVVANEDIRFGEGTEVYGQLHSNGGIRFDGEAYNIVTSAKETYNDPDHSGNAEFGVHTHLYPTDPLPPNSIPVREDVFKAGRAVGVPAVDFAGITQDLSELKTMAQDDGYYRGSSGNKNYGYEIVLKTNDTFDIYKVTKLVSMSWVCSWYGSRQKNWNSWSVKTKSLIQGNVPFPGNGIIFIEDDLWVSGKINTARITIAAGRFPFTANDNKSITVNNDLIYTNYDGRDVIALIAQSNFNVGYASEDDLRIDGAVIAQNGRVGRPYYNSSCGGSYIRSKITMFGMLASNERYGFAYTDGTGYQDRILMYDGNLLYSPPPYFPITGSQYEIITWDEIK</sequence>
<evidence type="ECO:0008006" key="4">
    <source>
        <dbReference type="Google" id="ProtNLM"/>
    </source>
</evidence>
<dbReference type="Proteomes" id="UP000230903">
    <property type="component" value="Unassembled WGS sequence"/>
</dbReference>
<evidence type="ECO:0000313" key="2">
    <source>
        <dbReference type="EMBL" id="PIR88090.1"/>
    </source>
</evidence>
<evidence type="ECO:0000313" key="3">
    <source>
        <dbReference type="Proteomes" id="UP000230903"/>
    </source>
</evidence>
<name>A0A2H0UNW6_9BACT</name>
<organism evidence="2 3">
    <name type="scientific">Candidatus Harrisonbacteria bacterium CG10_big_fil_rev_8_21_14_0_10_45_28</name>
    <dbReference type="NCBI Taxonomy" id="1974586"/>
    <lineage>
        <taxon>Bacteria</taxon>
        <taxon>Candidatus Harrisoniibacteriota</taxon>
    </lineage>
</organism>
<accession>A0A2H0UNW6</accession>
<protein>
    <recommendedName>
        <fullName evidence="4">Type 4 fimbrial biogenesis protein PilX N-terminal domain-containing protein</fullName>
    </recommendedName>
</protein>
<keyword evidence="1" id="KW-0472">Membrane</keyword>
<comment type="caution">
    <text evidence="2">The sequence shown here is derived from an EMBL/GenBank/DDBJ whole genome shotgun (WGS) entry which is preliminary data.</text>
</comment>
<keyword evidence="1" id="KW-1133">Transmembrane helix</keyword>
<dbReference type="EMBL" id="PFBC01000017">
    <property type="protein sequence ID" value="PIR88090.1"/>
    <property type="molecule type" value="Genomic_DNA"/>
</dbReference>
<proteinExistence type="predicted"/>
<feature type="transmembrane region" description="Helical" evidence="1">
    <location>
        <begin position="12"/>
        <end position="33"/>
    </location>
</feature>
<gene>
    <name evidence="2" type="ORF">COU10_01165</name>
</gene>
<dbReference type="AlphaFoldDB" id="A0A2H0UNW6"/>